<proteinExistence type="inferred from homology"/>
<dbReference type="EMBL" id="BLXT01008374">
    <property type="protein sequence ID" value="GFO48112.1"/>
    <property type="molecule type" value="Genomic_DNA"/>
</dbReference>
<name>A0AAV4DVT5_9GAST</name>
<comment type="similarity">
    <text evidence="1">Belongs to the patched family.</text>
</comment>
<keyword evidence="3" id="KW-1133">Transmembrane helix</keyword>
<feature type="transmembrane region" description="Helical" evidence="3">
    <location>
        <begin position="526"/>
        <end position="546"/>
    </location>
</feature>
<dbReference type="InterPro" id="IPR000731">
    <property type="entry name" value="SSD"/>
</dbReference>
<evidence type="ECO:0000259" key="4">
    <source>
        <dbReference type="PROSITE" id="PS50156"/>
    </source>
</evidence>
<protein>
    <submittedName>
        <fullName evidence="5">Patched domain-containing protein 3</fullName>
    </submittedName>
</protein>
<dbReference type="PANTHER" id="PTHR10796:SF130">
    <property type="entry name" value="PATCHED DOMAIN-CONTAINING PROTEIN 3-LIKE PROTEIN"/>
    <property type="match status" value="1"/>
</dbReference>
<dbReference type="InterPro" id="IPR051697">
    <property type="entry name" value="Patched_domain-protein"/>
</dbReference>
<dbReference type="SUPFAM" id="SSF82866">
    <property type="entry name" value="Multidrug efflux transporter AcrB transmembrane domain"/>
    <property type="match status" value="2"/>
</dbReference>
<reference evidence="5 6" key="1">
    <citation type="journal article" date="2021" name="Elife">
        <title>Chloroplast acquisition without the gene transfer in kleptoplastic sea slugs, Plakobranchus ocellatus.</title>
        <authorList>
            <person name="Maeda T."/>
            <person name="Takahashi S."/>
            <person name="Yoshida T."/>
            <person name="Shimamura S."/>
            <person name="Takaki Y."/>
            <person name="Nagai Y."/>
            <person name="Toyoda A."/>
            <person name="Suzuki Y."/>
            <person name="Arimoto A."/>
            <person name="Ishii H."/>
            <person name="Satoh N."/>
            <person name="Nishiyama T."/>
            <person name="Hasebe M."/>
            <person name="Maruyama T."/>
            <person name="Minagawa J."/>
            <person name="Obokata J."/>
            <person name="Shigenobu S."/>
        </authorList>
    </citation>
    <scope>NUCLEOTIDE SEQUENCE [LARGE SCALE GENOMIC DNA]</scope>
</reference>
<evidence type="ECO:0000256" key="1">
    <source>
        <dbReference type="ARBA" id="ARBA00005585"/>
    </source>
</evidence>
<comment type="caution">
    <text evidence="5">The sequence shown here is derived from an EMBL/GenBank/DDBJ whole genome shotgun (WGS) entry which is preliminary data.</text>
</comment>
<dbReference type="PANTHER" id="PTHR10796">
    <property type="entry name" value="PATCHED-RELATED"/>
    <property type="match status" value="1"/>
</dbReference>
<gene>
    <name evidence="5" type="ORF">PoB_007461700</name>
</gene>
<keyword evidence="3" id="KW-0812">Transmembrane</keyword>
<feature type="transmembrane region" description="Helical" evidence="3">
    <location>
        <begin position="424"/>
        <end position="448"/>
    </location>
</feature>
<evidence type="ECO:0000256" key="2">
    <source>
        <dbReference type="SAM" id="MobiDB-lite"/>
    </source>
</evidence>
<dbReference type="Pfam" id="PF12349">
    <property type="entry name" value="Sterol-sensing"/>
    <property type="match status" value="1"/>
</dbReference>
<feature type="compositionally biased region" description="Polar residues" evidence="2">
    <location>
        <begin position="911"/>
        <end position="924"/>
    </location>
</feature>
<feature type="transmembrane region" description="Helical" evidence="3">
    <location>
        <begin position="794"/>
        <end position="818"/>
    </location>
</feature>
<feature type="region of interest" description="Disordered" evidence="2">
    <location>
        <begin position="1"/>
        <end position="65"/>
    </location>
</feature>
<dbReference type="Gene3D" id="1.20.1640.10">
    <property type="entry name" value="Multidrug efflux transporter AcrB transmembrane domain"/>
    <property type="match status" value="2"/>
</dbReference>
<evidence type="ECO:0000256" key="3">
    <source>
        <dbReference type="SAM" id="Phobius"/>
    </source>
</evidence>
<feature type="domain" description="SSD" evidence="4">
    <location>
        <begin position="316"/>
        <end position="476"/>
    </location>
</feature>
<feature type="transmembrane region" description="Helical" evidence="3">
    <location>
        <begin position="454"/>
        <end position="476"/>
    </location>
</feature>
<feature type="transmembrane region" description="Helical" evidence="3">
    <location>
        <begin position="317"/>
        <end position="335"/>
    </location>
</feature>
<keyword evidence="3" id="KW-0472">Membrane</keyword>
<dbReference type="PROSITE" id="PS50156">
    <property type="entry name" value="SSD"/>
    <property type="match status" value="1"/>
</dbReference>
<dbReference type="GO" id="GO:0016020">
    <property type="term" value="C:membrane"/>
    <property type="evidence" value="ECO:0007669"/>
    <property type="project" value="TreeGrafter"/>
</dbReference>
<keyword evidence="6" id="KW-1185">Reference proteome</keyword>
<dbReference type="Proteomes" id="UP000735302">
    <property type="component" value="Unassembled WGS sequence"/>
</dbReference>
<feature type="transmembrane region" description="Helical" evidence="3">
    <location>
        <begin position="381"/>
        <end position="403"/>
    </location>
</feature>
<sequence length="924" mass="102443">MEHPKSTLATEEVASKEVSPLAGNSSGSDANGNSSGPVHNGNDHDKAEGGKAHAKTTQKGDQHVSCLKKASNTITGTLEDFFERLGLSIGVHPSRYILGCVLVCLLCSIGLLAFKKVSEPDKLWVPTDSQMPKDKEWIDENYPSKTRFELMIAESSNILTPKGLAGLLDIYEKSLTISTSSGITLIDICIKTRWNCVVFSILEIWRYNSAIIRSLTQEQIISDINTVARSPVYGKEIDVSTYLGSFTTNSTGHITAAQAALMTWLVISNKTVESTTMSWEDEFIELGLAGHSDIDSVYVLTGKSWQEETGKAIKSDISLLSAGYFIVIVFVLAVLGKFNFMEQRAWLTLAGFICIGLSLLVSIGLSSAFQQGYGPLHSVLPFLLLGIGVDDMFVIMGALNNLLPKEQDYDIPQKVAEVLRHAGVSITVTSLTDFVAFMIGATTILPAFRSFCVYAALGILALYALQAVFFTACLTFDLRRLKKQRDACCFCCVRHPSPPYTPNQCSQRQFVPFVFKHGLSKIITKLPFKVLVTVTAVALFVVNIWGTINLDEYFDRNWFLPADSYAKFFIIAQEKHFPDSGMTGYVYCGNLDYWNKKSQLEALVTAMDRNPDIQNGSTDPWFSALTGWLSTTTDRDVKEQLDDNKYPESEMAFLKLTHELITKVAPRTSANVLFSEGPVLDIKASRFPFRHIQLDDTTSQISAMDNMRVLVQAAGFSNSECFPYSRAYISYETSKVVRQELFRNLGLACLCVFIVTLILIANFWTSLLVFCCVLFTLVDVAGTMQFWGLTIEGVTSIVLLLSIGLAVDYSAHIGHMFMTVVGTRQNRTKETLGEMGPPVFYGGFSTFLAFVLLSNSNSYVFQTFFKVNFLVVMYGLFHGLILLPVFLSWMGPPPYPTADRVLRKHHPDSPENGTNPSKEQTVFL</sequence>
<accession>A0AAV4DVT5</accession>
<evidence type="ECO:0000313" key="6">
    <source>
        <dbReference type="Proteomes" id="UP000735302"/>
    </source>
</evidence>
<dbReference type="InterPro" id="IPR053958">
    <property type="entry name" value="HMGCR/SNAP/NPC1-like_SSD"/>
</dbReference>
<evidence type="ECO:0000313" key="5">
    <source>
        <dbReference type="EMBL" id="GFO48112.1"/>
    </source>
</evidence>
<feature type="transmembrane region" description="Helical" evidence="3">
    <location>
        <begin position="867"/>
        <end position="890"/>
    </location>
</feature>
<dbReference type="AlphaFoldDB" id="A0AAV4DVT5"/>
<organism evidence="5 6">
    <name type="scientific">Plakobranchus ocellatus</name>
    <dbReference type="NCBI Taxonomy" id="259542"/>
    <lineage>
        <taxon>Eukaryota</taxon>
        <taxon>Metazoa</taxon>
        <taxon>Spiralia</taxon>
        <taxon>Lophotrochozoa</taxon>
        <taxon>Mollusca</taxon>
        <taxon>Gastropoda</taxon>
        <taxon>Heterobranchia</taxon>
        <taxon>Euthyneura</taxon>
        <taxon>Panpulmonata</taxon>
        <taxon>Sacoglossa</taxon>
        <taxon>Placobranchoidea</taxon>
        <taxon>Plakobranchidae</taxon>
        <taxon>Plakobranchus</taxon>
    </lineage>
</organism>
<feature type="region of interest" description="Disordered" evidence="2">
    <location>
        <begin position="900"/>
        <end position="924"/>
    </location>
</feature>
<feature type="transmembrane region" description="Helical" evidence="3">
    <location>
        <begin position="839"/>
        <end position="861"/>
    </location>
</feature>
<feature type="transmembrane region" description="Helical" evidence="3">
    <location>
        <begin position="347"/>
        <end position="369"/>
    </location>
</feature>
<feature type="compositionally biased region" description="Basic and acidic residues" evidence="2">
    <location>
        <begin position="41"/>
        <end position="51"/>
    </location>
</feature>
<feature type="compositionally biased region" description="Low complexity" evidence="2">
    <location>
        <begin position="22"/>
        <end position="36"/>
    </location>
</feature>